<dbReference type="PANTHER" id="PTHR43294:SF21">
    <property type="entry name" value="CATION TRANSPORTING ATPASE"/>
    <property type="match status" value="1"/>
</dbReference>
<name>A0A6N7L089_9ACTN</name>
<dbReference type="InterPro" id="IPR036412">
    <property type="entry name" value="HAD-like_sf"/>
</dbReference>
<dbReference type="Pfam" id="PF00122">
    <property type="entry name" value="E1-E2_ATPase"/>
    <property type="match status" value="1"/>
</dbReference>
<dbReference type="InterPro" id="IPR023299">
    <property type="entry name" value="ATPase_P-typ_cyto_dom_N"/>
</dbReference>
<evidence type="ECO:0000256" key="11">
    <source>
        <dbReference type="SAM" id="MobiDB-lite"/>
    </source>
</evidence>
<feature type="transmembrane region" description="Helical" evidence="12">
    <location>
        <begin position="804"/>
        <end position="828"/>
    </location>
</feature>
<feature type="domain" description="Cation-transporting P-type ATPase N-terminal" evidence="13">
    <location>
        <begin position="21"/>
        <end position="94"/>
    </location>
</feature>
<dbReference type="AlphaFoldDB" id="A0A6N7L089"/>
<feature type="region of interest" description="Disordered" evidence="11">
    <location>
        <begin position="1"/>
        <end position="26"/>
    </location>
</feature>
<dbReference type="Gene3D" id="3.40.50.1000">
    <property type="entry name" value="HAD superfamily/HAD-like"/>
    <property type="match status" value="1"/>
</dbReference>
<gene>
    <name evidence="14" type="ORF">F7Q99_34390</name>
</gene>
<comment type="subcellular location">
    <subcellularLocation>
        <location evidence="1">Cell membrane</location>
        <topology evidence="1">Multi-pass membrane protein</topology>
    </subcellularLocation>
</comment>
<evidence type="ECO:0000256" key="12">
    <source>
        <dbReference type="SAM" id="Phobius"/>
    </source>
</evidence>
<dbReference type="Pfam" id="PF00689">
    <property type="entry name" value="Cation_ATPase_C"/>
    <property type="match status" value="1"/>
</dbReference>
<dbReference type="PRINTS" id="PR00120">
    <property type="entry name" value="HATPASE"/>
</dbReference>
<keyword evidence="4 12" id="KW-0812">Transmembrane</keyword>
<evidence type="ECO:0000256" key="8">
    <source>
        <dbReference type="ARBA" id="ARBA00022989"/>
    </source>
</evidence>
<evidence type="ECO:0000256" key="10">
    <source>
        <dbReference type="ARBA" id="ARBA00049360"/>
    </source>
</evidence>
<dbReference type="Proteomes" id="UP000450000">
    <property type="component" value="Unassembled WGS sequence"/>
</dbReference>
<dbReference type="InterPro" id="IPR018303">
    <property type="entry name" value="ATPase_P-typ_P_site"/>
</dbReference>
<evidence type="ECO:0000313" key="15">
    <source>
        <dbReference type="Proteomes" id="UP000450000"/>
    </source>
</evidence>
<evidence type="ECO:0000256" key="3">
    <source>
        <dbReference type="ARBA" id="ARBA00022475"/>
    </source>
</evidence>
<feature type="transmembrane region" description="Helical" evidence="12">
    <location>
        <begin position="869"/>
        <end position="893"/>
    </location>
</feature>
<dbReference type="NCBIfam" id="TIGR01494">
    <property type="entry name" value="ATPase_P-type"/>
    <property type="match status" value="2"/>
</dbReference>
<dbReference type="InterPro" id="IPR044492">
    <property type="entry name" value="P_typ_ATPase_HD_dom"/>
</dbReference>
<dbReference type="SUPFAM" id="SSF81665">
    <property type="entry name" value="Calcium ATPase, transmembrane domain M"/>
    <property type="match status" value="1"/>
</dbReference>
<dbReference type="InterPro" id="IPR006068">
    <property type="entry name" value="ATPase_P-typ_cation-transptr_C"/>
</dbReference>
<dbReference type="SFLD" id="SFLDG00002">
    <property type="entry name" value="C1.7:_P-type_atpase_like"/>
    <property type="match status" value="1"/>
</dbReference>
<dbReference type="RefSeq" id="WP_326847468.1">
    <property type="nucleotide sequence ID" value="NZ_WBOF01000003.1"/>
</dbReference>
<protein>
    <submittedName>
        <fullName evidence="14">Cation-transporting P-type ATPase</fullName>
    </submittedName>
</protein>
<dbReference type="SFLD" id="SFLDF00027">
    <property type="entry name" value="p-type_atpase"/>
    <property type="match status" value="1"/>
</dbReference>
<dbReference type="GO" id="GO:0005886">
    <property type="term" value="C:plasma membrane"/>
    <property type="evidence" value="ECO:0007669"/>
    <property type="project" value="UniProtKB-SubCell"/>
</dbReference>
<dbReference type="Gene3D" id="1.20.1110.10">
    <property type="entry name" value="Calcium-transporting ATPase, transmembrane domain"/>
    <property type="match status" value="1"/>
</dbReference>
<dbReference type="InterPro" id="IPR050510">
    <property type="entry name" value="Cation_transp_ATPase_P-type"/>
</dbReference>
<dbReference type="SUPFAM" id="SSF81660">
    <property type="entry name" value="Metal cation-transporting ATPase, ATP-binding domain N"/>
    <property type="match status" value="1"/>
</dbReference>
<dbReference type="SUPFAM" id="SSF56784">
    <property type="entry name" value="HAD-like"/>
    <property type="match status" value="1"/>
</dbReference>
<dbReference type="PRINTS" id="PR00119">
    <property type="entry name" value="CATATPASE"/>
</dbReference>
<evidence type="ECO:0000256" key="6">
    <source>
        <dbReference type="ARBA" id="ARBA00022840"/>
    </source>
</evidence>
<keyword evidence="3" id="KW-1003">Cell membrane</keyword>
<feature type="transmembrane region" description="Helical" evidence="12">
    <location>
        <begin position="686"/>
        <end position="711"/>
    </location>
</feature>
<dbReference type="Gene3D" id="2.70.150.10">
    <property type="entry name" value="Calcium-transporting ATPase, cytoplasmic transduction domain A"/>
    <property type="match status" value="1"/>
</dbReference>
<feature type="transmembrane region" description="Helical" evidence="12">
    <location>
        <begin position="287"/>
        <end position="311"/>
    </location>
</feature>
<comment type="similarity">
    <text evidence="2">Belongs to the cation transport ATPase (P-type) (TC 3.A.3) family. Type IIA subfamily.</text>
</comment>
<dbReference type="PANTHER" id="PTHR43294">
    <property type="entry name" value="SODIUM/POTASSIUM-TRANSPORTING ATPASE SUBUNIT ALPHA"/>
    <property type="match status" value="1"/>
</dbReference>
<feature type="transmembrane region" description="Helical" evidence="12">
    <location>
        <begin position="260"/>
        <end position="281"/>
    </location>
</feature>
<proteinExistence type="inferred from homology"/>
<feature type="transmembrane region" description="Helical" evidence="12">
    <location>
        <begin position="97"/>
        <end position="114"/>
    </location>
</feature>
<dbReference type="GO" id="GO:0016887">
    <property type="term" value="F:ATP hydrolysis activity"/>
    <property type="evidence" value="ECO:0007669"/>
    <property type="project" value="InterPro"/>
</dbReference>
<dbReference type="GO" id="GO:0005524">
    <property type="term" value="F:ATP binding"/>
    <property type="evidence" value="ECO:0007669"/>
    <property type="project" value="UniProtKB-KW"/>
</dbReference>
<dbReference type="Pfam" id="PF00690">
    <property type="entry name" value="Cation_ATPase_N"/>
    <property type="match status" value="1"/>
</dbReference>
<evidence type="ECO:0000313" key="14">
    <source>
        <dbReference type="EMBL" id="MQS17140.1"/>
    </source>
</evidence>
<comment type="catalytic activity">
    <reaction evidence="10">
        <text>ATP + H2O = ADP + phosphate + H(+)</text>
        <dbReference type="Rhea" id="RHEA:13065"/>
        <dbReference type="ChEBI" id="CHEBI:15377"/>
        <dbReference type="ChEBI" id="CHEBI:15378"/>
        <dbReference type="ChEBI" id="CHEBI:30616"/>
        <dbReference type="ChEBI" id="CHEBI:43474"/>
        <dbReference type="ChEBI" id="CHEBI:456216"/>
    </reaction>
</comment>
<evidence type="ECO:0000259" key="13">
    <source>
        <dbReference type="SMART" id="SM00831"/>
    </source>
</evidence>
<dbReference type="InterPro" id="IPR059000">
    <property type="entry name" value="ATPase_P-type_domA"/>
</dbReference>
<sequence>MTGNGQATRRPAPPGAGEEAPDPREPLGLLFRDLRTSSDGLTEREAVRRQTVYGPNALTRREGRRWPRELARQFTHPLALLLACAAVLAAVSGAPNLAGAIVAVIALNALLAFVQERQAERAVEALAGFLPEEATVIRDGRRRPVPATELVPGDVLVVEEGDRVSADARLLSGGVEVDLSALTGESLPVFRSAEFTDGGGPLLDARDLLFSGASCTGGQALAVVTATGMHTELGRVAALSQRTRREESPLEHQVKRVARLIAVIAVGVGVAFLPMGLAAGLSLTAAVAFAIGLLVANVPEGLLPTITLALASGVRDLARRGAVVKRLSAVETLGSTTVICTDKTGTLTENRMRVTEVWTPGTGTTGTAEPGEEVLLLADAAATCTTADPAAGHGDPTELALLDLAARLGTARTPGRRDHERRALFRFDPHVKLMTTADARDGAVVLHTKGAPEEVLTHATQLLDHGTARPLTPADRTEVVHAVGRMAARGLRVLAVARRPLPPGQPPPTRREEAEHDLCLVGLVAMADPPRPEVAQAIRQAHRAGVTVHVVTGDNGLTAAAVAEQVGIGHRGMRIVTGTELDAMGDDRLDALLARGEEVIFARTSPEAKLRIADALRSEGHTVAMTGDGVNDAPALRRADIGVAMGRSGTEVAREAATMVLTDDDFATIVAAVEEGRRTYDNIRKFIVYIFTHAVPEVVPFLAFALAGGAIPLPLTVMQILAIDLGTDTLPALALGRERAEPGLMDRPPRPRSERVIRPAMLARAWGFLGLISAALVMGGYFLTLSVGGWQPGDPTGPGTALHLTYQQATTVAWLGIVACQIGTAFAARTDRAPLRAIGVFSNPQLLGGIGFSLAFAAAIVYAPALHRVFGTAALSPAQLLTVAPFPFLVWGADELRRAVVRRHTAAPTPSAPPAPVPAAAEETPHHPLPVLLARHGWSAHRLTHALGVGEHAAADIVAHAHRIAAQHGHRAR</sequence>
<evidence type="ECO:0000256" key="5">
    <source>
        <dbReference type="ARBA" id="ARBA00022741"/>
    </source>
</evidence>
<keyword evidence="9 12" id="KW-0472">Membrane</keyword>
<dbReference type="SFLD" id="SFLDS00003">
    <property type="entry name" value="Haloacid_Dehalogenase"/>
    <property type="match status" value="1"/>
</dbReference>
<evidence type="ECO:0000256" key="4">
    <source>
        <dbReference type="ARBA" id="ARBA00022692"/>
    </source>
</evidence>
<comment type="caution">
    <text evidence="14">The sequence shown here is derived from an EMBL/GenBank/DDBJ whole genome shotgun (WGS) entry which is preliminary data.</text>
</comment>
<dbReference type="InterPro" id="IPR004014">
    <property type="entry name" value="ATPase_P-typ_cation-transptr_N"/>
</dbReference>
<evidence type="ECO:0000256" key="2">
    <source>
        <dbReference type="ARBA" id="ARBA00005675"/>
    </source>
</evidence>
<feature type="region of interest" description="Disordered" evidence="11">
    <location>
        <begin position="904"/>
        <end position="923"/>
    </location>
</feature>
<dbReference type="InterPro" id="IPR023214">
    <property type="entry name" value="HAD_sf"/>
</dbReference>
<feature type="transmembrane region" description="Helical" evidence="12">
    <location>
        <begin position="74"/>
        <end position="91"/>
    </location>
</feature>
<evidence type="ECO:0000256" key="7">
    <source>
        <dbReference type="ARBA" id="ARBA00022967"/>
    </source>
</evidence>
<accession>A0A6N7L089</accession>
<organism evidence="14 15">
    <name type="scientific">Streptomyces kaniharaensis</name>
    <dbReference type="NCBI Taxonomy" id="212423"/>
    <lineage>
        <taxon>Bacteria</taxon>
        <taxon>Bacillati</taxon>
        <taxon>Actinomycetota</taxon>
        <taxon>Actinomycetes</taxon>
        <taxon>Kitasatosporales</taxon>
        <taxon>Streptomycetaceae</taxon>
        <taxon>Streptomyces</taxon>
    </lineage>
</organism>
<dbReference type="Pfam" id="PF13246">
    <property type="entry name" value="Cation_ATPase"/>
    <property type="match status" value="1"/>
</dbReference>
<dbReference type="PROSITE" id="PS00154">
    <property type="entry name" value="ATPASE_E1_E2"/>
    <property type="match status" value="1"/>
</dbReference>
<keyword evidence="7" id="KW-1278">Translocase</keyword>
<dbReference type="Gene3D" id="3.40.1110.10">
    <property type="entry name" value="Calcium-transporting ATPase, cytoplasmic domain N"/>
    <property type="match status" value="1"/>
</dbReference>
<dbReference type="SUPFAM" id="SSF81653">
    <property type="entry name" value="Calcium ATPase, transduction domain A"/>
    <property type="match status" value="1"/>
</dbReference>
<feature type="transmembrane region" description="Helical" evidence="12">
    <location>
        <begin position="717"/>
        <end position="735"/>
    </location>
</feature>
<dbReference type="SMART" id="SM00831">
    <property type="entry name" value="Cation_ATPase_N"/>
    <property type="match status" value="1"/>
</dbReference>
<evidence type="ECO:0000256" key="9">
    <source>
        <dbReference type="ARBA" id="ARBA00023136"/>
    </source>
</evidence>
<dbReference type="EMBL" id="WBOF01000003">
    <property type="protein sequence ID" value="MQS17140.1"/>
    <property type="molecule type" value="Genomic_DNA"/>
</dbReference>
<feature type="transmembrane region" description="Helical" evidence="12">
    <location>
        <begin position="756"/>
        <end position="784"/>
    </location>
</feature>
<dbReference type="InterPro" id="IPR008250">
    <property type="entry name" value="ATPase_P-typ_transduc_dom_A_sf"/>
</dbReference>
<dbReference type="InterPro" id="IPR023298">
    <property type="entry name" value="ATPase_P-typ_TM_dom_sf"/>
</dbReference>
<keyword evidence="15" id="KW-1185">Reference proteome</keyword>
<keyword evidence="5" id="KW-0547">Nucleotide-binding</keyword>
<keyword evidence="6" id="KW-0067">ATP-binding</keyword>
<feature type="transmembrane region" description="Helical" evidence="12">
    <location>
        <begin position="840"/>
        <end position="863"/>
    </location>
</feature>
<dbReference type="InterPro" id="IPR001757">
    <property type="entry name" value="P_typ_ATPase"/>
</dbReference>
<keyword evidence="8 12" id="KW-1133">Transmembrane helix</keyword>
<evidence type="ECO:0000256" key="1">
    <source>
        <dbReference type="ARBA" id="ARBA00004651"/>
    </source>
</evidence>
<reference evidence="14 15" key="1">
    <citation type="submission" date="2019-09" db="EMBL/GenBank/DDBJ databases">
        <title>Genome Sequences of Streptomyces kaniharaensis ATCC 21070.</title>
        <authorList>
            <person name="Zhu W."/>
            <person name="De Crecy-Lagard V."/>
            <person name="Richards N.G."/>
        </authorList>
    </citation>
    <scope>NUCLEOTIDE SEQUENCE [LARGE SCALE GENOMIC DNA]</scope>
    <source>
        <strain evidence="14 15">SF-557</strain>
    </source>
</reference>